<dbReference type="RefSeq" id="WP_079567235.1">
    <property type="nucleotide sequence ID" value="NZ_LT670818.1"/>
</dbReference>
<reference evidence="2 3" key="1">
    <citation type="submission" date="2016-11" db="EMBL/GenBank/DDBJ databases">
        <authorList>
            <person name="Jaros S."/>
            <person name="Januszkiewicz K."/>
            <person name="Wedrychowicz H."/>
        </authorList>
    </citation>
    <scope>NUCLEOTIDE SEQUENCE [LARGE SCALE GENOMIC DNA]</scope>
    <source>
        <strain evidence="2 3">GAS242</strain>
    </source>
</reference>
<dbReference type="InterPro" id="IPR050404">
    <property type="entry name" value="Heme-degrading_MO"/>
</dbReference>
<gene>
    <name evidence="2" type="ORF">SAMN05444169_3740</name>
</gene>
<name>A0A1M5M062_9BRAD</name>
<dbReference type="SUPFAM" id="SSF54909">
    <property type="entry name" value="Dimeric alpha+beta barrel"/>
    <property type="match status" value="1"/>
</dbReference>
<dbReference type="PANTHER" id="PTHR34474:SF2">
    <property type="entry name" value="SIGNAL TRANSDUCTION PROTEIN TRAP"/>
    <property type="match status" value="1"/>
</dbReference>
<dbReference type="PANTHER" id="PTHR34474">
    <property type="entry name" value="SIGNAL TRANSDUCTION PROTEIN TRAP"/>
    <property type="match status" value="1"/>
</dbReference>
<evidence type="ECO:0000259" key="1">
    <source>
        <dbReference type="PROSITE" id="PS51725"/>
    </source>
</evidence>
<dbReference type="OrthoDB" id="9798115at2"/>
<evidence type="ECO:0000313" key="2">
    <source>
        <dbReference type="EMBL" id="SHG70319.1"/>
    </source>
</evidence>
<dbReference type="AlphaFoldDB" id="A0A1M5M062"/>
<dbReference type="GO" id="GO:0004497">
    <property type="term" value="F:monooxygenase activity"/>
    <property type="evidence" value="ECO:0007669"/>
    <property type="project" value="UniProtKB-KW"/>
</dbReference>
<accession>A0A1M5M062</accession>
<proteinExistence type="predicted"/>
<keyword evidence="2" id="KW-0560">Oxidoreductase</keyword>
<dbReference type="EMBL" id="LT670818">
    <property type="protein sequence ID" value="SHG70319.1"/>
    <property type="molecule type" value="Genomic_DNA"/>
</dbReference>
<dbReference type="InterPro" id="IPR011008">
    <property type="entry name" value="Dimeric_a/b-barrel"/>
</dbReference>
<protein>
    <submittedName>
        <fullName evidence="2">Heme-degrading monooxygenase HmoA</fullName>
    </submittedName>
</protein>
<keyword evidence="2" id="KW-0503">Monooxygenase</keyword>
<dbReference type="Pfam" id="PF03992">
    <property type="entry name" value="ABM"/>
    <property type="match status" value="1"/>
</dbReference>
<dbReference type="PROSITE" id="PS51725">
    <property type="entry name" value="ABM"/>
    <property type="match status" value="1"/>
</dbReference>
<sequence length="112" mass="12663">MFIAMNRFRVAKGSEAAFEQVWASRDSHLDKVPGFVEFHLLRGPEAEDHTLYASHTIWENRAVFEAWTRSDAFRAAHQKAGDNKPLYLDHPQFEGFEVCQTVARPKASSAAG</sequence>
<dbReference type="Gene3D" id="3.30.70.100">
    <property type="match status" value="1"/>
</dbReference>
<dbReference type="Proteomes" id="UP000190675">
    <property type="component" value="Chromosome I"/>
</dbReference>
<dbReference type="InterPro" id="IPR007138">
    <property type="entry name" value="ABM_dom"/>
</dbReference>
<organism evidence="2 3">
    <name type="scientific">Bradyrhizobium erythrophlei</name>
    <dbReference type="NCBI Taxonomy" id="1437360"/>
    <lineage>
        <taxon>Bacteria</taxon>
        <taxon>Pseudomonadati</taxon>
        <taxon>Pseudomonadota</taxon>
        <taxon>Alphaproteobacteria</taxon>
        <taxon>Hyphomicrobiales</taxon>
        <taxon>Nitrobacteraceae</taxon>
        <taxon>Bradyrhizobium</taxon>
    </lineage>
</organism>
<evidence type="ECO:0000313" key="3">
    <source>
        <dbReference type="Proteomes" id="UP000190675"/>
    </source>
</evidence>
<feature type="domain" description="ABM" evidence="1">
    <location>
        <begin position="2"/>
        <end position="96"/>
    </location>
</feature>